<dbReference type="InterPro" id="IPR013078">
    <property type="entry name" value="His_Pase_superF_clade-1"/>
</dbReference>
<feature type="signal peptide" evidence="1">
    <location>
        <begin position="1"/>
        <end position="24"/>
    </location>
</feature>
<dbReference type="EMBL" id="JALHBS010000081">
    <property type="protein sequence ID" value="MCP3056137.1"/>
    <property type="molecule type" value="Genomic_DNA"/>
</dbReference>
<name>A0A9X2H6C6_9HYPH</name>
<accession>A0A9X2H6C6</accession>
<gene>
    <name evidence="2" type="ORF">MJ956_13420</name>
</gene>
<sequence>MPNVIAACLLSLTLVLATATTGQAQESWSAARSAGTHILMRHAIAPGTGDPADFALGDCVTQRNLSDAGRAQARRIGERLRQNGVPIDTVLSSQWCRSRETAELLGFGAVKAALELNSFFANRDDGAAQTAALKARLVELDAAGRKAALVSHQVNITALTDIYPASGEIVVVSVGANGDVTVAGRIRTD</sequence>
<dbReference type="AlphaFoldDB" id="A0A9X2H6C6"/>
<organism evidence="2 3">
    <name type="scientific">Aurantimonas marianensis</name>
    <dbReference type="NCBI Taxonomy" id="2920428"/>
    <lineage>
        <taxon>Bacteria</taxon>
        <taxon>Pseudomonadati</taxon>
        <taxon>Pseudomonadota</taxon>
        <taxon>Alphaproteobacteria</taxon>
        <taxon>Hyphomicrobiales</taxon>
        <taxon>Aurantimonadaceae</taxon>
        <taxon>Aurantimonas</taxon>
    </lineage>
</organism>
<dbReference type="InterPro" id="IPR029033">
    <property type="entry name" value="His_PPase_superfam"/>
</dbReference>
<comment type="caution">
    <text evidence="2">The sequence shown here is derived from an EMBL/GenBank/DDBJ whole genome shotgun (WGS) entry which is preliminary data.</text>
</comment>
<keyword evidence="1" id="KW-0732">Signal</keyword>
<dbReference type="SUPFAM" id="SSF53254">
    <property type="entry name" value="Phosphoglycerate mutase-like"/>
    <property type="match status" value="1"/>
</dbReference>
<dbReference type="CDD" id="cd07040">
    <property type="entry name" value="HP"/>
    <property type="match status" value="1"/>
</dbReference>
<feature type="chain" id="PRO_5040855188" evidence="1">
    <location>
        <begin position="25"/>
        <end position="189"/>
    </location>
</feature>
<proteinExistence type="predicted"/>
<dbReference type="Pfam" id="PF00300">
    <property type="entry name" value="His_Phos_1"/>
    <property type="match status" value="1"/>
</dbReference>
<dbReference type="RefSeq" id="WP_253964952.1">
    <property type="nucleotide sequence ID" value="NZ_JALHBS010000081.1"/>
</dbReference>
<keyword evidence="3" id="KW-1185">Reference proteome</keyword>
<reference evidence="2" key="1">
    <citation type="submission" date="2022-03" db="EMBL/GenBank/DDBJ databases">
        <title>Aurantimonas Liuensis sp. Nov., isolated from the hadal seawater of the Mariana Trench.</title>
        <authorList>
            <person name="Liu R."/>
        </authorList>
    </citation>
    <scope>NUCLEOTIDE SEQUENCE</scope>
    <source>
        <strain evidence="2">LRZ36</strain>
    </source>
</reference>
<evidence type="ECO:0000313" key="2">
    <source>
        <dbReference type="EMBL" id="MCP3056137.1"/>
    </source>
</evidence>
<evidence type="ECO:0000313" key="3">
    <source>
        <dbReference type="Proteomes" id="UP001155220"/>
    </source>
</evidence>
<dbReference type="Gene3D" id="3.40.50.1240">
    <property type="entry name" value="Phosphoglycerate mutase-like"/>
    <property type="match status" value="1"/>
</dbReference>
<dbReference type="Proteomes" id="UP001155220">
    <property type="component" value="Unassembled WGS sequence"/>
</dbReference>
<evidence type="ECO:0000256" key="1">
    <source>
        <dbReference type="SAM" id="SignalP"/>
    </source>
</evidence>
<protein>
    <submittedName>
        <fullName evidence="2">Histidine phosphatase family protein</fullName>
    </submittedName>
</protein>